<dbReference type="InterPro" id="IPR012910">
    <property type="entry name" value="Plug_dom"/>
</dbReference>
<dbReference type="InterPro" id="IPR039426">
    <property type="entry name" value="TonB-dep_rcpt-like"/>
</dbReference>
<proteinExistence type="predicted"/>
<keyword evidence="3" id="KW-1134">Transmembrane beta strand</keyword>
<dbReference type="InterPro" id="IPR037066">
    <property type="entry name" value="Plug_dom_sf"/>
</dbReference>
<evidence type="ECO:0000256" key="5">
    <source>
        <dbReference type="ARBA" id="ARBA00023136"/>
    </source>
</evidence>
<dbReference type="RefSeq" id="WP_184425299.1">
    <property type="nucleotide sequence ID" value="NZ_AP027362.1"/>
</dbReference>
<dbReference type="InterPro" id="IPR036942">
    <property type="entry name" value="Beta-barrel_TonB_sf"/>
</dbReference>
<evidence type="ECO:0008006" key="12">
    <source>
        <dbReference type="Google" id="ProtNLM"/>
    </source>
</evidence>
<keyword evidence="5" id="KW-0472">Membrane</keyword>
<evidence type="ECO:0000256" key="7">
    <source>
        <dbReference type="SAM" id="SignalP"/>
    </source>
</evidence>
<dbReference type="Pfam" id="PF07715">
    <property type="entry name" value="Plug"/>
    <property type="match status" value="1"/>
</dbReference>
<keyword evidence="11" id="KW-1185">Reference proteome</keyword>
<dbReference type="Pfam" id="PF25183">
    <property type="entry name" value="OMP_b-brl_4"/>
    <property type="match status" value="2"/>
</dbReference>
<dbReference type="AlphaFoldDB" id="A0A7X0TUP7"/>
<dbReference type="Gene3D" id="2.40.170.20">
    <property type="entry name" value="TonB-dependent receptor, beta-barrel domain"/>
    <property type="match status" value="2"/>
</dbReference>
<evidence type="ECO:0000256" key="4">
    <source>
        <dbReference type="ARBA" id="ARBA00022692"/>
    </source>
</evidence>
<feature type="chain" id="PRO_5031249848" description="TonB-dependent receptor" evidence="7">
    <location>
        <begin position="31"/>
        <end position="1004"/>
    </location>
</feature>
<dbReference type="Gene3D" id="2.170.130.10">
    <property type="entry name" value="TonB-dependent receptor, plug domain"/>
    <property type="match status" value="1"/>
</dbReference>
<dbReference type="InterPro" id="IPR057601">
    <property type="entry name" value="Oar-like_b-barrel"/>
</dbReference>
<feature type="domain" description="TonB-dependent transporter Oar-like beta-barrel" evidence="9">
    <location>
        <begin position="569"/>
        <end position="997"/>
    </location>
</feature>
<dbReference type="SUPFAM" id="SSF56935">
    <property type="entry name" value="Porins"/>
    <property type="match status" value="1"/>
</dbReference>
<gene>
    <name evidence="10" type="ORF">HNQ55_002834</name>
</gene>
<dbReference type="Proteomes" id="UP000537141">
    <property type="component" value="Unassembled WGS sequence"/>
</dbReference>
<evidence type="ECO:0000256" key="6">
    <source>
        <dbReference type="ARBA" id="ARBA00023237"/>
    </source>
</evidence>
<keyword evidence="6" id="KW-0998">Cell outer membrane</keyword>
<keyword evidence="7" id="KW-0732">Signal</keyword>
<feature type="domain" description="TonB-dependent transporter Oar-like beta-barrel" evidence="9">
    <location>
        <begin position="307"/>
        <end position="564"/>
    </location>
</feature>
<protein>
    <recommendedName>
        <fullName evidence="12">TonB-dependent receptor</fullName>
    </recommendedName>
</protein>
<evidence type="ECO:0000313" key="10">
    <source>
        <dbReference type="EMBL" id="MBB6544305.1"/>
    </source>
</evidence>
<dbReference type="PANTHER" id="PTHR30069">
    <property type="entry name" value="TONB-DEPENDENT OUTER MEMBRANE RECEPTOR"/>
    <property type="match status" value="1"/>
</dbReference>
<dbReference type="PANTHER" id="PTHR30069:SF46">
    <property type="entry name" value="OAR PROTEIN"/>
    <property type="match status" value="1"/>
</dbReference>
<feature type="domain" description="TonB-dependent receptor plug" evidence="8">
    <location>
        <begin position="125"/>
        <end position="224"/>
    </location>
</feature>
<evidence type="ECO:0000256" key="1">
    <source>
        <dbReference type="ARBA" id="ARBA00004571"/>
    </source>
</evidence>
<comment type="caution">
    <text evidence="10">The sequence shown here is derived from an EMBL/GenBank/DDBJ whole genome shotgun (WGS) entry which is preliminary data.</text>
</comment>
<keyword evidence="2" id="KW-0813">Transport</keyword>
<dbReference type="EMBL" id="JACHHU010000027">
    <property type="protein sequence ID" value="MBB6544305.1"/>
    <property type="molecule type" value="Genomic_DNA"/>
</dbReference>
<dbReference type="GO" id="GO:0044718">
    <property type="term" value="P:siderophore transmembrane transport"/>
    <property type="evidence" value="ECO:0007669"/>
    <property type="project" value="TreeGrafter"/>
</dbReference>
<dbReference type="GO" id="GO:0009279">
    <property type="term" value="C:cell outer membrane"/>
    <property type="evidence" value="ECO:0007669"/>
    <property type="project" value="UniProtKB-SubCell"/>
</dbReference>
<evidence type="ECO:0000256" key="2">
    <source>
        <dbReference type="ARBA" id="ARBA00022448"/>
    </source>
</evidence>
<dbReference type="GO" id="GO:0015344">
    <property type="term" value="F:siderophore uptake transmembrane transporter activity"/>
    <property type="evidence" value="ECO:0007669"/>
    <property type="project" value="TreeGrafter"/>
</dbReference>
<sequence>MRNIYSKTFKRSLTAAAVAMTLTAAMPAMAASNTAGSIYGKATANSEITYKNVNTGSTRTIQVSSDGRFKVGSVPAGTYLVTNAAGETREVRVLLGTGSVVNFGDNTEVIEVSGSRINNIDTSSVESSTVFSMDEVAKLPLPRNSVAVALLTPGAIQGGANFGRNLPSFGGASIGENGYYIDGMDVTNLRSLLQFANLPQDAIAQTQVKSGGYGVEYGRALGGIVNIVTRSGSNDWEFGGSAYYTPDSFRASAKNTISNKIDGTSEISAYNSEDETDNLEFNMYASGPIIEDKLFFFVNVEGQQYERNNYSRNNSNRSKVDTPNYLAKLDWYINEDHLLRFTHINNETEYDRTNYNNAAGDEWVGKHGEVGSEYTYGEGGDINVLTYTGYITDDLTLNMMYGELEHKYLKVPNLPGDDCAYAWDTTNGVGWGGRTAIGCWNAPVQTSVTDQIDDTDVRTSYKIDVDWVLGDHTVRFGYNSETYDSTAPGTKYSGDIYYRYQTAHVNNGCRMNGVTLPCGTEVVRVRKNNIKTATFTVENTAWYVEDTWQLTDDFLVYGGVRGETFKNNDGNGDTFLESDNLIAPRIGFAWDIDGDSSRKLSATLGRYYIPVASNTNIRATREEAFYEDYHYVSGGWNADGSPIGGLGEKFGSGVVDVQTPNPEVIADHNLEPMYQDEFIISYQEQVSDDWTMTGKFMGRTVGNGMDDFCANDGFVNWAADNGYDNFDPHSLAGCVIVNPGSDITLSMDLENDGNLVKTTTPASYHGLPEYKRHYLGLELKAEKALSDNWKGSFSYVLSRTFGNVEGYVNSSLAQEDAGATQDFDHANFMDGAYGDLPTDRTHQFKAYGLYEINDEFTVSVNFSAVSGIPLSCQGYVSTDGMLVGDGSTSYDYGNFKRYGASSFYCANGQLDGDDNAVKELTQRGDQGRSNWLFNTDLGLIYSPEWSDGLTLKATVRNVFNTQRPDSYNQQKDYAVNSPVINPNYGNATGYQPPRYVQLIAHYTF</sequence>
<feature type="signal peptide" evidence="7">
    <location>
        <begin position="1"/>
        <end position="30"/>
    </location>
</feature>
<name>A0A7X0TUP7_9GAMM</name>
<evidence type="ECO:0000259" key="8">
    <source>
        <dbReference type="Pfam" id="PF07715"/>
    </source>
</evidence>
<evidence type="ECO:0000313" key="11">
    <source>
        <dbReference type="Proteomes" id="UP000537141"/>
    </source>
</evidence>
<evidence type="ECO:0000259" key="9">
    <source>
        <dbReference type="Pfam" id="PF25183"/>
    </source>
</evidence>
<evidence type="ECO:0000256" key="3">
    <source>
        <dbReference type="ARBA" id="ARBA00022452"/>
    </source>
</evidence>
<organism evidence="10 11">
    <name type="scientific">Thalassotalea piscium</name>
    <dbReference type="NCBI Taxonomy" id="1230533"/>
    <lineage>
        <taxon>Bacteria</taxon>
        <taxon>Pseudomonadati</taxon>
        <taxon>Pseudomonadota</taxon>
        <taxon>Gammaproteobacteria</taxon>
        <taxon>Alteromonadales</taxon>
        <taxon>Colwelliaceae</taxon>
        <taxon>Thalassotalea</taxon>
    </lineage>
</organism>
<comment type="subcellular location">
    <subcellularLocation>
        <location evidence="1">Cell outer membrane</location>
        <topology evidence="1">Multi-pass membrane protein</topology>
    </subcellularLocation>
</comment>
<accession>A0A7X0TUP7</accession>
<keyword evidence="4" id="KW-0812">Transmembrane</keyword>
<reference evidence="10 11" key="1">
    <citation type="submission" date="2020-08" db="EMBL/GenBank/DDBJ databases">
        <title>Genomic Encyclopedia of Type Strains, Phase IV (KMG-IV): sequencing the most valuable type-strain genomes for metagenomic binning, comparative biology and taxonomic classification.</title>
        <authorList>
            <person name="Goeker M."/>
        </authorList>
    </citation>
    <scope>NUCLEOTIDE SEQUENCE [LARGE SCALE GENOMIC DNA]</scope>
    <source>
        <strain evidence="10 11">DSM 26287</strain>
    </source>
</reference>